<dbReference type="AlphaFoldDB" id="A0A5K7S3Z6"/>
<evidence type="ECO:0000313" key="2">
    <source>
        <dbReference type="Proteomes" id="UP001193389"/>
    </source>
</evidence>
<dbReference type="Proteomes" id="UP001193389">
    <property type="component" value="Chromosome"/>
</dbReference>
<protein>
    <submittedName>
        <fullName evidence="1">Uncharacterized protein</fullName>
    </submittedName>
</protein>
<name>A0A5K7S3Z6_9BACT</name>
<proteinExistence type="predicted"/>
<evidence type="ECO:0000313" key="1">
    <source>
        <dbReference type="EMBL" id="BBE16291.1"/>
    </source>
</evidence>
<dbReference type="KEGG" id="anf:AQPE_0428"/>
<keyword evidence="2" id="KW-1185">Reference proteome</keyword>
<accession>A0A5K7S3Z6</accession>
<reference evidence="1" key="1">
    <citation type="journal article" date="2020" name="Int. J. Syst. Evol. Microbiol.">
        <title>Aquipluma nitroreducens gen. nov. sp. nov., a novel facultatively anaerobic bacterium isolated from a freshwater lake.</title>
        <authorList>
            <person name="Watanabe M."/>
            <person name="Kojima H."/>
            <person name="Fukui M."/>
        </authorList>
    </citation>
    <scope>NUCLEOTIDE SEQUENCE</scope>
    <source>
        <strain evidence="1">MeG22</strain>
    </source>
</reference>
<sequence length="82" mass="9264">MFGKKKQMINAILDTDIEVLLKQTGQYEDLINEKLICKCCGTIISIENIGIIIPVNAGEKIYLEFFCESALCLQKYNCENGK</sequence>
<dbReference type="RefSeq" id="WP_318349376.1">
    <property type="nucleotide sequence ID" value="NZ_AP018694.1"/>
</dbReference>
<organism evidence="1 2">
    <name type="scientific">Aquipluma nitroreducens</name>
    <dbReference type="NCBI Taxonomy" id="2010828"/>
    <lineage>
        <taxon>Bacteria</taxon>
        <taxon>Pseudomonadati</taxon>
        <taxon>Bacteroidota</taxon>
        <taxon>Bacteroidia</taxon>
        <taxon>Marinilabiliales</taxon>
        <taxon>Prolixibacteraceae</taxon>
        <taxon>Aquipluma</taxon>
    </lineage>
</organism>
<dbReference type="EMBL" id="AP018694">
    <property type="protein sequence ID" value="BBE16291.1"/>
    <property type="molecule type" value="Genomic_DNA"/>
</dbReference>
<gene>
    <name evidence="1" type="ORF">AQPE_0428</name>
</gene>